<dbReference type="Proteomes" id="UP000664032">
    <property type="component" value="Unassembled WGS sequence"/>
</dbReference>
<evidence type="ECO:0000313" key="1">
    <source>
        <dbReference type="EMBL" id="KAH9481165.1"/>
    </source>
</evidence>
<proteinExistence type="predicted"/>
<accession>A0ACB8GZI1</accession>
<gene>
    <name evidence="1" type="ORF">JR316_0005685</name>
</gene>
<sequence length="54" mass="6240">MRLIWAFDLTPTDGSNASGTKWNLEDEYNDCKVNPRGKERVKVIEDLFNGLRLL</sequence>
<name>A0ACB8GZI1_PSICU</name>
<keyword evidence="2" id="KW-1185">Reference proteome</keyword>
<organism evidence="1 2">
    <name type="scientific">Psilocybe cubensis</name>
    <name type="common">Psychedelic mushroom</name>
    <name type="synonym">Stropharia cubensis</name>
    <dbReference type="NCBI Taxonomy" id="181762"/>
    <lineage>
        <taxon>Eukaryota</taxon>
        <taxon>Fungi</taxon>
        <taxon>Dikarya</taxon>
        <taxon>Basidiomycota</taxon>
        <taxon>Agaricomycotina</taxon>
        <taxon>Agaricomycetes</taxon>
        <taxon>Agaricomycetidae</taxon>
        <taxon>Agaricales</taxon>
        <taxon>Agaricineae</taxon>
        <taxon>Strophariaceae</taxon>
        <taxon>Psilocybe</taxon>
    </lineage>
</organism>
<reference evidence="1" key="1">
    <citation type="submission" date="2021-10" db="EMBL/GenBank/DDBJ databases">
        <title>Psilocybe cubensis genome.</title>
        <authorList>
            <person name="Mckernan K.J."/>
            <person name="Crawford S."/>
            <person name="Trippe A."/>
            <person name="Kane L.T."/>
            <person name="Mclaughlin S."/>
        </authorList>
    </citation>
    <scope>NUCLEOTIDE SEQUENCE</scope>
    <source>
        <strain evidence="1">MGC-MH-2018</strain>
    </source>
</reference>
<dbReference type="EMBL" id="JAFIQS020000005">
    <property type="protein sequence ID" value="KAH9481165.1"/>
    <property type="molecule type" value="Genomic_DNA"/>
</dbReference>
<protein>
    <submittedName>
        <fullName evidence="1">Uncharacterized protein</fullName>
    </submittedName>
</protein>
<evidence type="ECO:0000313" key="2">
    <source>
        <dbReference type="Proteomes" id="UP000664032"/>
    </source>
</evidence>
<comment type="caution">
    <text evidence="1">The sequence shown here is derived from an EMBL/GenBank/DDBJ whole genome shotgun (WGS) entry which is preliminary data.</text>
</comment>